<dbReference type="NCBIfam" id="TIGR01733">
    <property type="entry name" value="AA-adenyl-dom"/>
    <property type="match status" value="1"/>
</dbReference>
<proteinExistence type="predicted"/>
<dbReference type="FunFam" id="2.30.38.10:FF:000001">
    <property type="entry name" value="Non-ribosomal peptide synthetase PvdI"/>
    <property type="match status" value="1"/>
</dbReference>
<dbReference type="OrthoDB" id="9797708at2"/>
<organism evidence="6 7">
    <name type="scientific">Corallococcus carmarthensis</name>
    <dbReference type="NCBI Taxonomy" id="2316728"/>
    <lineage>
        <taxon>Bacteria</taxon>
        <taxon>Pseudomonadati</taxon>
        <taxon>Myxococcota</taxon>
        <taxon>Myxococcia</taxon>
        <taxon>Myxococcales</taxon>
        <taxon>Cystobacterineae</taxon>
        <taxon>Myxococcaceae</taxon>
        <taxon>Corallococcus</taxon>
    </lineage>
</organism>
<dbReference type="InterPro" id="IPR023213">
    <property type="entry name" value="CAT-like_dom_sf"/>
</dbReference>
<dbReference type="SUPFAM" id="SSF52777">
    <property type="entry name" value="CoA-dependent acyltransferases"/>
    <property type="match status" value="3"/>
</dbReference>
<dbReference type="FunFam" id="3.40.50.980:FF:000001">
    <property type="entry name" value="Non-ribosomal peptide synthetase"/>
    <property type="match status" value="1"/>
</dbReference>
<name>A0A3A8JS61_9BACT</name>
<dbReference type="CDD" id="cd19531">
    <property type="entry name" value="LCL_NRPS-like"/>
    <property type="match status" value="1"/>
</dbReference>
<dbReference type="InterPro" id="IPR009081">
    <property type="entry name" value="PP-bd_ACP"/>
</dbReference>
<feature type="region of interest" description="Disordered" evidence="4">
    <location>
        <begin position="999"/>
        <end position="1021"/>
    </location>
</feature>
<keyword evidence="7" id="KW-1185">Reference proteome</keyword>
<dbReference type="InterPro" id="IPR020806">
    <property type="entry name" value="PKS_PP-bd"/>
</dbReference>
<dbReference type="GO" id="GO:0072330">
    <property type="term" value="P:monocarboxylic acid biosynthetic process"/>
    <property type="evidence" value="ECO:0007669"/>
    <property type="project" value="UniProtKB-ARBA"/>
</dbReference>
<dbReference type="RefSeq" id="WP_120608395.1">
    <property type="nucleotide sequence ID" value="NZ_RAWE01000409.1"/>
</dbReference>
<feature type="non-terminal residue" evidence="6">
    <location>
        <position position="1"/>
    </location>
</feature>
<dbReference type="Pfam" id="PF00668">
    <property type="entry name" value="Condensation"/>
    <property type="match status" value="2"/>
</dbReference>
<feature type="non-terminal residue" evidence="6">
    <location>
        <position position="1041"/>
    </location>
</feature>
<dbReference type="InterPro" id="IPR010071">
    <property type="entry name" value="AA_adenyl_dom"/>
</dbReference>
<dbReference type="InterPro" id="IPR025110">
    <property type="entry name" value="AMP-bd_C"/>
</dbReference>
<evidence type="ECO:0000256" key="4">
    <source>
        <dbReference type="SAM" id="MobiDB-lite"/>
    </source>
</evidence>
<sequence length="1041" mass="113316">WQVLMARYSGQEDVTVGSPMAGRTRGEVEGLIGLFVNAQVLRTRVAPDASFRTLLRQVRETVLGAQEHQELPIERLVEELKPERIPGRTPFFQVMLTYQASFRGSSSVEGVKLEALELDTFSAKFDITLQVLETDAGLKGYLEYTTDLFTPSTAARMTEHLRVLLEGAVAQPDHRVSSLQLLAGEERQQVLVEWNATRAPFPEACMHSLFEAQVHRAPESLAAVFEGTQLTYAQLDTRANQLAHALRRRGVGPEVRVALSVERSLDVVIGLLGILKAGGAWVPVDPLLPRERLAFMLEDSAAQVLVTQQPLVDRFPEALHPRALCLDTERSALAKEPTDAPVTGVTPANMAYLLYTSGSTGTPKGTVVEHRSVANLVTHEAVAYGIGPGSRVLQFASLSFDLSVEEIFTTLCNGATLVLAPLEKLMPGAPLPVLLREQHLSVVSLTPAALAATSSEGLPEVRTVISGGEALPADVVARWAPGRRLLNTYGPTEATVIATFGEVVADGNVPAIGKPLANVRVYVLDPHGQPVPVGVRGELHIGGVGVARGYAGRPGLTAERFIPDAFSSTPGACLYRTGDVVRWRADGQLDFVGRIDAQVKVRGFRIELGEVENALRAAPAVKDAVVLAREDSPGDRRLVAYVVGEALDVTALRAHLKQHLPEYMVPAAFVSLETLPLTSNGKVDRKALPAPDASTLRASHAYEAPATPLEEKLAALWSEVLRVPTVGRTDNFFELGGHSLLATQLVARVRAALDVELPLRALFEAPTIAALAERLQQASTTTRLPPLTRTRTEGPQPLSFAQQRLWFLDQLAPDDASYNLPVTLRLLGHLDVEALRRAFEALVARHEALRTTFFEEEGQPFQRIHAPASWALPVEDLSGVEESSRDAETLRLATREARQPFHLGHGPLLRTFLLKLSADSHVLLVTMHHIVSDGWSMGVLIRELASLYESFSGGRAPSLPPLPVQYADFALWQRQWLQGETLDAQLGYWKRQLAGAPSALELPTDRPRPPVQSRRGATVPVHFPSELTDSLRSLAQREGAT</sequence>
<dbReference type="Gene3D" id="3.30.559.30">
    <property type="entry name" value="Nonribosomal peptide synthetase, condensation domain"/>
    <property type="match status" value="2"/>
</dbReference>
<evidence type="ECO:0000313" key="6">
    <source>
        <dbReference type="EMBL" id="RKG93291.1"/>
    </source>
</evidence>
<dbReference type="SMART" id="SM00823">
    <property type="entry name" value="PKS_PP"/>
    <property type="match status" value="1"/>
</dbReference>
<evidence type="ECO:0000256" key="2">
    <source>
        <dbReference type="ARBA" id="ARBA00022450"/>
    </source>
</evidence>
<dbReference type="PROSITE" id="PS50075">
    <property type="entry name" value="CARRIER"/>
    <property type="match status" value="1"/>
</dbReference>
<keyword evidence="2" id="KW-0596">Phosphopantetheine</keyword>
<dbReference type="PANTHER" id="PTHR45527:SF1">
    <property type="entry name" value="FATTY ACID SYNTHASE"/>
    <property type="match status" value="1"/>
</dbReference>
<dbReference type="Pfam" id="PF13193">
    <property type="entry name" value="AMP-binding_C"/>
    <property type="match status" value="1"/>
</dbReference>
<evidence type="ECO:0000256" key="1">
    <source>
        <dbReference type="ARBA" id="ARBA00001957"/>
    </source>
</evidence>
<evidence type="ECO:0000313" key="7">
    <source>
        <dbReference type="Proteomes" id="UP000268313"/>
    </source>
</evidence>
<dbReference type="FunFam" id="3.40.50.12780:FF:000012">
    <property type="entry name" value="Non-ribosomal peptide synthetase"/>
    <property type="match status" value="1"/>
</dbReference>
<dbReference type="FunFam" id="3.30.300.30:FF:000010">
    <property type="entry name" value="Enterobactin synthetase component F"/>
    <property type="match status" value="1"/>
</dbReference>
<dbReference type="Gene3D" id="3.30.300.30">
    <property type="match status" value="1"/>
</dbReference>
<dbReference type="SUPFAM" id="SSF56801">
    <property type="entry name" value="Acetyl-CoA synthetase-like"/>
    <property type="match status" value="1"/>
</dbReference>
<dbReference type="GO" id="GO:0005829">
    <property type="term" value="C:cytosol"/>
    <property type="evidence" value="ECO:0007669"/>
    <property type="project" value="TreeGrafter"/>
</dbReference>
<dbReference type="InterPro" id="IPR000873">
    <property type="entry name" value="AMP-dep_synth/lig_dom"/>
</dbReference>
<protein>
    <submittedName>
        <fullName evidence="6">Amino acid adenylation domain-containing protein</fullName>
    </submittedName>
</protein>
<gene>
    <name evidence="6" type="ORF">D7X32_43795</name>
</gene>
<dbReference type="AlphaFoldDB" id="A0A3A8JS61"/>
<dbReference type="Gene3D" id="2.30.38.10">
    <property type="entry name" value="Luciferase, Domain 3"/>
    <property type="match status" value="1"/>
</dbReference>
<dbReference type="GO" id="GO:0031177">
    <property type="term" value="F:phosphopantetheine binding"/>
    <property type="evidence" value="ECO:0007669"/>
    <property type="project" value="InterPro"/>
</dbReference>
<dbReference type="Pfam" id="PF00550">
    <property type="entry name" value="PP-binding"/>
    <property type="match status" value="1"/>
</dbReference>
<dbReference type="GO" id="GO:0043041">
    <property type="term" value="P:amino acid activation for nonribosomal peptide biosynthetic process"/>
    <property type="evidence" value="ECO:0007669"/>
    <property type="project" value="TreeGrafter"/>
</dbReference>
<dbReference type="Gene3D" id="3.30.559.10">
    <property type="entry name" value="Chloramphenicol acetyltransferase-like domain"/>
    <property type="match status" value="2"/>
</dbReference>
<feature type="domain" description="Carrier" evidence="5">
    <location>
        <begin position="704"/>
        <end position="779"/>
    </location>
</feature>
<keyword evidence="3" id="KW-0597">Phosphoprotein</keyword>
<dbReference type="InterPro" id="IPR045851">
    <property type="entry name" value="AMP-bd_C_sf"/>
</dbReference>
<comment type="cofactor">
    <cofactor evidence="1">
        <name>pantetheine 4'-phosphate</name>
        <dbReference type="ChEBI" id="CHEBI:47942"/>
    </cofactor>
</comment>
<dbReference type="GO" id="GO:0044550">
    <property type="term" value="P:secondary metabolite biosynthetic process"/>
    <property type="evidence" value="ECO:0007669"/>
    <property type="project" value="UniProtKB-ARBA"/>
</dbReference>
<evidence type="ECO:0000256" key="3">
    <source>
        <dbReference type="ARBA" id="ARBA00022553"/>
    </source>
</evidence>
<evidence type="ECO:0000259" key="5">
    <source>
        <dbReference type="PROSITE" id="PS50075"/>
    </source>
</evidence>
<dbReference type="CDD" id="cd05930">
    <property type="entry name" value="A_NRPS"/>
    <property type="match status" value="1"/>
</dbReference>
<dbReference type="PANTHER" id="PTHR45527">
    <property type="entry name" value="NONRIBOSOMAL PEPTIDE SYNTHETASE"/>
    <property type="match status" value="1"/>
</dbReference>
<dbReference type="InterPro" id="IPR036736">
    <property type="entry name" value="ACP-like_sf"/>
</dbReference>
<dbReference type="SUPFAM" id="SSF47336">
    <property type="entry name" value="ACP-like"/>
    <property type="match status" value="1"/>
</dbReference>
<dbReference type="Gene3D" id="1.10.1200.10">
    <property type="entry name" value="ACP-like"/>
    <property type="match status" value="1"/>
</dbReference>
<dbReference type="FunFam" id="3.30.559.10:FF:000012">
    <property type="entry name" value="Non-ribosomal peptide synthetase"/>
    <property type="match status" value="1"/>
</dbReference>
<dbReference type="InterPro" id="IPR006162">
    <property type="entry name" value="Ppantetheine_attach_site"/>
</dbReference>
<dbReference type="Pfam" id="PF00501">
    <property type="entry name" value="AMP-binding"/>
    <property type="match status" value="1"/>
</dbReference>
<dbReference type="Proteomes" id="UP000268313">
    <property type="component" value="Unassembled WGS sequence"/>
</dbReference>
<dbReference type="GO" id="GO:0003824">
    <property type="term" value="F:catalytic activity"/>
    <property type="evidence" value="ECO:0007669"/>
    <property type="project" value="InterPro"/>
</dbReference>
<dbReference type="EMBL" id="RAWE01000409">
    <property type="protein sequence ID" value="RKG93291.1"/>
    <property type="molecule type" value="Genomic_DNA"/>
</dbReference>
<dbReference type="PROSITE" id="PS00012">
    <property type="entry name" value="PHOSPHOPANTETHEINE"/>
    <property type="match status" value="1"/>
</dbReference>
<accession>A0A3A8JS61</accession>
<reference evidence="7" key="1">
    <citation type="submission" date="2018-09" db="EMBL/GenBank/DDBJ databases">
        <authorList>
            <person name="Livingstone P.G."/>
            <person name="Whitworth D.E."/>
        </authorList>
    </citation>
    <scope>NUCLEOTIDE SEQUENCE [LARGE SCALE GENOMIC DNA]</scope>
    <source>
        <strain evidence="7">CA043D</strain>
    </source>
</reference>
<dbReference type="InterPro" id="IPR001242">
    <property type="entry name" value="Condensation_dom"/>
</dbReference>
<comment type="caution">
    <text evidence="6">The sequence shown here is derived from an EMBL/GenBank/DDBJ whole genome shotgun (WGS) entry which is preliminary data.</text>
</comment>
<dbReference type="FunFam" id="1.10.1200.10:FF:000016">
    <property type="entry name" value="Non-ribosomal peptide synthase"/>
    <property type="match status" value="1"/>
</dbReference>
<dbReference type="Gene3D" id="3.40.50.980">
    <property type="match status" value="2"/>
</dbReference>
<dbReference type="InterPro" id="IPR020845">
    <property type="entry name" value="AMP-binding_CS"/>
</dbReference>
<dbReference type="PROSITE" id="PS00455">
    <property type="entry name" value="AMP_BINDING"/>
    <property type="match status" value="1"/>
</dbReference>